<accession>A0AAD5KBA8</accession>
<feature type="domain" description="MAGE" evidence="1">
    <location>
        <begin position="66"/>
        <end position="132"/>
    </location>
</feature>
<dbReference type="EMBL" id="JAIXMP010000002">
    <property type="protein sequence ID" value="KAI9277283.1"/>
    <property type="molecule type" value="Genomic_DNA"/>
</dbReference>
<dbReference type="InterPro" id="IPR037445">
    <property type="entry name" value="MAGE"/>
</dbReference>
<dbReference type="InterPro" id="IPR041898">
    <property type="entry name" value="MAGE_WH1"/>
</dbReference>
<keyword evidence="3" id="KW-1185">Reference proteome</keyword>
<dbReference type="Proteomes" id="UP001209540">
    <property type="component" value="Unassembled WGS sequence"/>
</dbReference>
<dbReference type="InterPro" id="IPR002190">
    <property type="entry name" value="MHD_dom"/>
</dbReference>
<reference evidence="2" key="2">
    <citation type="submission" date="2023-02" db="EMBL/GenBank/DDBJ databases">
        <authorList>
            <consortium name="DOE Joint Genome Institute"/>
            <person name="Mondo S.J."/>
            <person name="Chang Y."/>
            <person name="Wang Y."/>
            <person name="Ahrendt S."/>
            <person name="Andreopoulos W."/>
            <person name="Barry K."/>
            <person name="Beard J."/>
            <person name="Benny G.L."/>
            <person name="Blankenship S."/>
            <person name="Bonito G."/>
            <person name="Cuomo C."/>
            <person name="Desiro A."/>
            <person name="Gervers K.A."/>
            <person name="Hundley H."/>
            <person name="Kuo A."/>
            <person name="LaButti K."/>
            <person name="Lang B.F."/>
            <person name="Lipzen A."/>
            <person name="O'Donnell K."/>
            <person name="Pangilinan J."/>
            <person name="Reynolds N."/>
            <person name="Sandor L."/>
            <person name="Smith M.W."/>
            <person name="Tsang A."/>
            <person name="Grigoriev I.V."/>
            <person name="Stajich J.E."/>
            <person name="Spatafora J.W."/>
        </authorList>
    </citation>
    <scope>NUCLEOTIDE SEQUENCE</scope>
    <source>
        <strain evidence="2">RSA 2281</strain>
    </source>
</reference>
<evidence type="ECO:0000259" key="1">
    <source>
        <dbReference type="PROSITE" id="PS50838"/>
    </source>
</evidence>
<dbReference type="Gene3D" id="1.10.10.1200">
    <property type="entry name" value="MAGE homology domain, winged helix WH1 motif"/>
    <property type="match status" value="1"/>
</dbReference>
<evidence type="ECO:0000313" key="3">
    <source>
        <dbReference type="Proteomes" id="UP001209540"/>
    </source>
</evidence>
<organism evidence="2 3">
    <name type="scientific">Phascolomyces articulosus</name>
    <dbReference type="NCBI Taxonomy" id="60185"/>
    <lineage>
        <taxon>Eukaryota</taxon>
        <taxon>Fungi</taxon>
        <taxon>Fungi incertae sedis</taxon>
        <taxon>Mucoromycota</taxon>
        <taxon>Mucoromycotina</taxon>
        <taxon>Mucoromycetes</taxon>
        <taxon>Mucorales</taxon>
        <taxon>Lichtheimiaceae</taxon>
        <taxon>Phascolomyces</taxon>
    </lineage>
</organism>
<dbReference type="GO" id="GO:0006281">
    <property type="term" value="P:DNA repair"/>
    <property type="evidence" value="ECO:0007669"/>
    <property type="project" value="TreeGrafter"/>
</dbReference>
<name>A0AAD5KBA8_9FUNG</name>
<dbReference type="PANTHER" id="PTHR11736:SF14">
    <property type="entry name" value="NSE3 HOMOLOG, SMC5-SMC6 COMPLEX COMPONENT"/>
    <property type="match status" value="1"/>
</dbReference>
<proteinExistence type="predicted"/>
<evidence type="ECO:0000313" key="2">
    <source>
        <dbReference type="EMBL" id="KAI9277283.1"/>
    </source>
</evidence>
<sequence length="175" mass="20323">MVYLVTRFVISVGGLTSRVLLNGHSSQKRARRIRDDNDDEYRVASSSSQRHVNADPGSTNWDDEVFQRKIRDTVRYALACECKRQPIRRVEINKKILQERSYEFNEVQQEANRILKHLFGFEMIELKPKERSSLDSNKGKAPAKASTAAKAYIICSTLDNKYRTPELIHRSEEEY</sequence>
<dbReference type="AlphaFoldDB" id="A0AAD5KBA8"/>
<dbReference type="PROSITE" id="PS50838">
    <property type="entry name" value="MAGE"/>
    <property type="match status" value="1"/>
</dbReference>
<dbReference type="PANTHER" id="PTHR11736">
    <property type="entry name" value="MELANOMA-ASSOCIATED ANTIGEN MAGE ANTIGEN"/>
    <property type="match status" value="1"/>
</dbReference>
<reference evidence="2" key="1">
    <citation type="journal article" date="2022" name="IScience">
        <title>Evolution of zygomycete secretomes and the origins of terrestrial fungal ecologies.</title>
        <authorList>
            <person name="Chang Y."/>
            <person name="Wang Y."/>
            <person name="Mondo S."/>
            <person name="Ahrendt S."/>
            <person name="Andreopoulos W."/>
            <person name="Barry K."/>
            <person name="Beard J."/>
            <person name="Benny G.L."/>
            <person name="Blankenship S."/>
            <person name="Bonito G."/>
            <person name="Cuomo C."/>
            <person name="Desiro A."/>
            <person name="Gervers K.A."/>
            <person name="Hundley H."/>
            <person name="Kuo A."/>
            <person name="LaButti K."/>
            <person name="Lang B.F."/>
            <person name="Lipzen A."/>
            <person name="O'Donnell K."/>
            <person name="Pangilinan J."/>
            <person name="Reynolds N."/>
            <person name="Sandor L."/>
            <person name="Smith M.E."/>
            <person name="Tsang A."/>
            <person name="Grigoriev I.V."/>
            <person name="Stajich J.E."/>
            <person name="Spatafora J.W."/>
        </authorList>
    </citation>
    <scope>NUCLEOTIDE SEQUENCE</scope>
    <source>
        <strain evidence="2">RSA 2281</strain>
    </source>
</reference>
<dbReference type="Pfam" id="PF01454">
    <property type="entry name" value="MAGE"/>
    <property type="match status" value="1"/>
</dbReference>
<dbReference type="GO" id="GO:0005634">
    <property type="term" value="C:nucleus"/>
    <property type="evidence" value="ECO:0007669"/>
    <property type="project" value="TreeGrafter"/>
</dbReference>
<protein>
    <submittedName>
        <fullName evidence="2">MAGE family-domain-containing protein</fullName>
    </submittedName>
</protein>
<comment type="caution">
    <text evidence="2">The sequence shown here is derived from an EMBL/GenBank/DDBJ whole genome shotgun (WGS) entry which is preliminary data.</text>
</comment>
<gene>
    <name evidence="2" type="ORF">BDA99DRAFT_555183</name>
</gene>